<dbReference type="Pfam" id="PF04724">
    <property type="entry name" value="Glyco_transf_17"/>
    <property type="match status" value="1"/>
</dbReference>
<gene>
    <name evidence="2" type="ORF">AKO1_004991</name>
</gene>
<feature type="transmembrane region" description="Helical" evidence="1">
    <location>
        <begin position="12"/>
        <end position="30"/>
    </location>
</feature>
<dbReference type="GO" id="GO:0016020">
    <property type="term" value="C:membrane"/>
    <property type="evidence" value="ECO:0007669"/>
    <property type="project" value="InterPro"/>
</dbReference>
<dbReference type="GO" id="GO:0003830">
    <property type="term" value="F:beta-1,4-mannosylglycoprotein 4-beta-N-acetylglucosaminyltransferase activity"/>
    <property type="evidence" value="ECO:0007669"/>
    <property type="project" value="InterPro"/>
</dbReference>
<dbReference type="AlphaFoldDB" id="A0AAW2Z3H2"/>
<dbReference type="InterPro" id="IPR006813">
    <property type="entry name" value="Glyco_trans_17"/>
</dbReference>
<dbReference type="PANTHER" id="PTHR12224">
    <property type="entry name" value="BETA-1,4-MANNOSYL-GLYCOPROTEIN BETA-1,4-N-ACETYLGLUCOSAMINYL-TRANSFERASE"/>
    <property type="match status" value="1"/>
</dbReference>
<proteinExistence type="predicted"/>
<evidence type="ECO:0000313" key="2">
    <source>
        <dbReference type="EMBL" id="KAL0484352.1"/>
    </source>
</evidence>
<reference evidence="2 3" key="1">
    <citation type="submission" date="2024-03" db="EMBL/GenBank/DDBJ databases">
        <title>The Acrasis kona genome and developmental transcriptomes reveal deep origins of eukaryotic multicellular pathways.</title>
        <authorList>
            <person name="Sheikh S."/>
            <person name="Fu C.-J."/>
            <person name="Brown M.W."/>
            <person name="Baldauf S.L."/>
        </authorList>
    </citation>
    <scope>NUCLEOTIDE SEQUENCE [LARGE SCALE GENOMIC DNA]</scope>
    <source>
        <strain evidence="2 3">ATCC MYA-3509</strain>
    </source>
</reference>
<keyword evidence="3" id="KW-1185">Reference proteome</keyword>
<dbReference type="GO" id="GO:0006044">
    <property type="term" value="P:N-acetylglucosamine metabolic process"/>
    <property type="evidence" value="ECO:0007669"/>
    <property type="project" value="TreeGrafter"/>
</dbReference>
<dbReference type="PANTHER" id="PTHR12224:SF0">
    <property type="entry name" value="BETA-1,4-MANNOSYL-GLYCOPROTEIN 4-BETA-N-ACETYLGLUCOSAMINYLTRANSFERASE"/>
    <property type="match status" value="1"/>
</dbReference>
<evidence type="ECO:0000256" key="1">
    <source>
        <dbReference type="SAM" id="Phobius"/>
    </source>
</evidence>
<keyword evidence="1" id="KW-0472">Membrane</keyword>
<evidence type="ECO:0000313" key="3">
    <source>
        <dbReference type="Proteomes" id="UP001431209"/>
    </source>
</evidence>
<keyword evidence="1" id="KW-1133">Transmembrane helix</keyword>
<name>A0AAW2Z3H2_9EUKA</name>
<comment type="caution">
    <text evidence="2">The sequence shown here is derived from an EMBL/GenBank/DDBJ whole genome shotgun (WGS) entry which is preliminary data.</text>
</comment>
<dbReference type="EMBL" id="JAOPGA020001036">
    <property type="protein sequence ID" value="KAL0484352.1"/>
    <property type="molecule type" value="Genomic_DNA"/>
</dbReference>
<accession>A0AAW2Z3H2</accession>
<organism evidence="2 3">
    <name type="scientific">Acrasis kona</name>
    <dbReference type="NCBI Taxonomy" id="1008807"/>
    <lineage>
        <taxon>Eukaryota</taxon>
        <taxon>Discoba</taxon>
        <taxon>Heterolobosea</taxon>
        <taxon>Tetramitia</taxon>
        <taxon>Eutetramitia</taxon>
        <taxon>Acrasidae</taxon>
        <taxon>Acrasis</taxon>
    </lineage>
</organism>
<protein>
    <submittedName>
        <fullName evidence="2">Beta-mannosyl-glycoprotein 4-beta-N-acetylglucosaminyltransferase</fullName>
    </submittedName>
</protein>
<dbReference type="Proteomes" id="UP001431209">
    <property type="component" value="Unassembled WGS sequence"/>
</dbReference>
<sequence length="360" mass="42403">MVKFLVKGNRKYIALLFFVVLYFAVCQIIINSLSNHTNTLLHLDSHQENQDVPIQLPKIISDSLVGHDVRAIKPRKTPILFIDGFTLNDELDMLELRIEELKHVVDYFVIVEAKFTFQNTPKTLHFQMNKKRFEKYSDQIIHIIVDSGAQKFEYWENEVKFRNAIGRFGIQQVKKILNEKNKKLSDEDLIMISDVDEFPKPQIIEFLKTHQGYPALTKLDLRWSYYSFLWLNKGPWVIKAVVNVGDLGRYTNNTYDTNWVRFNGIEIPEQNTWTIGKRGEWSGWHCSWCVQPESMKVKLESFAHKELNLEHYKSLEELNKRRKNGMWFNGVVEGDRVTPTSHDTIPETVIKNKKFEYMLD</sequence>
<keyword evidence="1" id="KW-0812">Transmembrane</keyword>